<comment type="caution">
    <text evidence="1">The sequence shown here is derived from an EMBL/GenBank/DDBJ whole genome shotgun (WGS) entry which is preliminary data.</text>
</comment>
<reference evidence="1" key="1">
    <citation type="journal article" date="2020" name="Stud. Mycol.">
        <title>101 Dothideomycetes genomes: a test case for predicting lifestyles and emergence of pathogens.</title>
        <authorList>
            <person name="Haridas S."/>
            <person name="Albert R."/>
            <person name="Binder M."/>
            <person name="Bloem J."/>
            <person name="Labutti K."/>
            <person name="Salamov A."/>
            <person name="Andreopoulos B."/>
            <person name="Baker S."/>
            <person name="Barry K."/>
            <person name="Bills G."/>
            <person name="Bluhm B."/>
            <person name="Cannon C."/>
            <person name="Castanera R."/>
            <person name="Culley D."/>
            <person name="Daum C."/>
            <person name="Ezra D."/>
            <person name="Gonzalez J."/>
            <person name="Henrissat B."/>
            <person name="Kuo A."/>
            <person name="Liang C."/>
            <person name="Lipzen A."/>
            <person name="Lutzoni F."/>
            <person name="Magnuson J."/>
            <person name="Mondo S."/>
            <person name="Nolan M."/>
            <person name="Ohm R."/>
            <person name="Pangilinan J."/>
            <person name="Park H.-J."/>
            <person name="Ramirez L."/>
            <person name="Alfaro M."/>
            <person name="Sun H."/>
            <person name="Tritt A."/>
            <person name="Yoshinaga Y."/>
            <person name="Zwiers L.-H."/>
            <person name="Turgeon B."/>
            <person name="Goodwin S."/>
            <person name="Spatafora J."/>
            <person name="Crous P."/>
            <person name="Grigoriev I."/>
        </authorList>
    </citation>
    <scope>NUCLEOTIDE SEQUENCE</scope>
    <source>
        <strain evidence="1">ATCC 200398</strain>
    </source>
</reference>
<evidence type="ECO:0000313" key="1">
    <source>
        <dbReference type="EMBL" id="KAF2468905.1"/>
    </source>
</evidence>
<gene>
    <name evidence="1" type="ORF">BDR25DRAFT_289884</name>
</gene>
<evidence type="ECO:0000313" key="2">
    <source>
        <dbReference type="Proteomes" id="UP000799755"/>
    </source>
</evidence>
<dbReference type="Proteomes" id="UP000799755">
    <property type="component" value="Unassembled WGS sequence"/>
</dbReference>
<keyword evidence="2" id="KW-1185">Reference proteome</keyword>
<dbReference type="EMBL" id="MU003514">
    <property type="protein sequence ID" value="KAF2468905.1"/>
    <property type="molecule type" value="Genomic_DNA"/>
</dbReference>
<accession>A0ACB6QS26</accession>
<name>A0ACB6QS26_9PLEO</name>
<protein>
    <submittedName>
        <fullName evidence="1">Uncharacterized protein</fullName>
    </submittedName>
</protein>
<sequence length="130" mass="14193">MVAKGACNCGSITITLPSLPSRSILCYCFNCRRAGGPCSVNYVIELSEIEIEDAQNTLKSYQDSNTKSGNTITRRFCGNCGSPVMSLVPGMTKVFVKGSLFDSMSEPNSEFFLERKPDWMEGVKIKETGA</sequence>
<proteinExistence type="predicted"/>
<organism evidence="1 2">
    <name type="scientific">Lindgomyces ingoldianus</name>
    <dbReference type="NCBI Taxonomy" id="673940"/>
    <lineage>
        <taxon>Eukaryota</taxon>
        <taxon>Fungi</taxon>
        <taxon>Dikarya</taxon>
        <taxon>Ascomycota</taxon>
        <taxon>Pezizomycotina</taxon>
        <taxon>Dothideomycetes</taxon>
        <taxon>Pleosporomycetidae</taxon>
        <taxon>Pleosporales</taxon>
        <taxon>Lindgomycetaceae</taxon>
        <taxon>Lindgomyces</taxon>
    </lineage>
</organism>